<comment type="catalytic activity">
    <reaction evidence="4">
        <text>(R)-pantoate + NADP(+) = 2-dehydropantoate + NADPH + H(+)</text>
        <dbReference type="Rhea" id="RHEA:16233"/>
        <dbReference type="ChEBI" id="CHEBI:11561"/>
        <dbReference type="ChEBI" id="CHEBI:15378"/>
        <dbReference type="ChEBI" id="CHEBI:15980"/>
        <dbReference type="ChEBI" id="CHEBI:57783"/>
        <dbReference type="ChEBI" id="CHEBI:58349"/>
        <dbReference type="EC" id="1.1.1.169"/>
    </reaction>
</comment>
<dbReference type="PANTHER" id="PTHR21708:SF26">
    <property type="entry name" value="2-DEHYDROPANTOATE 2-REDUCTASE"/>
    <property type="match status" value="1"/>
</dbReference>
<dbReference type="UniPathway" id="UPA00028">
    <property type="reaction ID" value="UER00004"/>
</dbReference>
<dbReference type="GO" id="GO:0005737">
    <property type="term" value="C:cytoplasm"/>
    <property type="evidence" value="ECO:0007669"/>
    <property type="project" value="TreeGrafter"/>
</dbReference>
<keyword evidence="3 4" id="KW-0560">Oxidoreductase</keyword>
<accession>A0A024P3E8</accession>
<evidence type="ECO:0000313" key="7">
    <source>
        <dbReference type="EMBL" id="CDQ22879.1"/>
    </source>
</evidence>
<dbReference type="RefSeq" id="WP_035506364.1">
    <property type="nucleotide sequence ID" value="NZ_CCDH010000001.1"/>
</dbReference>
<comment type="caution">
    <text evidence="7">The sequence shown here is derived from an EMBL/GenBank/DDBJ whole genome shotgun (WGS) entry which is preliminary data.</text>
</comment>
<dbReference type="InterPro" id="IPR013752">
    <property type="entry name" value="KPA_reductase"/>
</dbReference>
<evidence type="ECO:0000313" key="8">
    <source>
        <dbReference type="Proteomes" id="UP000028868"/>
    </source>
</evidence>
<dbReference type="Proteomes" id="UP000028868">
    <property type="component" value="Unassembled WGS sequence"/>
</dbReference>
<protein>
    <recommendedName>
        <fullName evidence="4">2-dehydropantoate 2-reductase</fullName>
        <ecNumber evidence="4">1.1.1.169</ecNumber>
    </recommendedName>
    <alternativeName>
        <fullName evidence="4">Ketopantoate reductase</fullName>
    </alternativeName>
</protein>
<dbReference type="Pfam" id="PF02558">
    <property type="entry name" value="ApbA"/>
    <property type="match status" value="1"/>
</dbReference>
<dbReference type="SUPFAM" id="SSF51735">
    <property type="entry name" value="NAD(P)-binding Rossmann-fold domains"/>
    <property type="match status" value="1"/>
</dbReference>
<feature type="domain" description="Ketopantoate reductase N-terminal" evidence="5">
    <location>
        <begin position="3"/>
        <end position="150"/>
    </location>
</feature>
<dbReference type="InterPro" id="IPR008927">
    <property type="entry name" value="6-PGluconate_DH-like_C_sf"/>
</dbReference>
<comment type="similarity">
    <text evidence="1 4">Belongs to the ketopantoate reductase family.</text>
</comment>
<dbReference type="InterPro" id="IPR036291">
    <property type="entry name" value="NAD(P)-bd_dom_sf"/>
</dbReference>
<dbReference type="GO" id="GO:0008677">
    <property type="term" value="F:2-dehydropantoate 2-reductase activity"/>
    <property type="evidence" value="ECO:0007669"/>
    <property type="project" value="UniProtKB-EC"/>
</dbReference>
<dbReference type="GO" id="GO:0015940">
    <property type="term" value="P:pantothenate biosynthetic process"/>
    <property type="evidence" value="ECO:0007669"/>
    <property type="project" value="UniProtKB-UniPathway"/>
</dbReference>
<organism evidence="7 8">
    <name type="scientific">Halobacillus karajensis</name>
    <dbReference type="NCBI Taxonomy" id="195088"/>
    <lineage>
        <taxon>Bacteria</taxon>
        <taxon>Bacillati</taxon>
        <taxon>Bacillota</taxon>
        <taxon>Bacilli</taxon>
        <taxon>Bacillales</taxon>
        <taxon>Bacillaceae</taxon>
        <taxon>Halobacillus</taxon>
    </lineage>
</organism>
<dbReference type="EC" id="1.1.1.169" evidence="4"/>
<dbReference type="FunFam" id="1.10.1040.10:FF:000017">
    <property type="entry name" value="2-dehydropantoate 2-reductase"/>
    <property type="match status" value="1"/>
</dbReference>
<dbReference type="InterPro" id="IPR003710">
    <property type="entry name" value="ApbA"/>
</dbReference>
<dbReference type="NCBIfam" id="TIGR00745">
    <property type="entry name" value="apbA_panE"/>
    <property type="match status" value="1"/>
</dbReference>
<sequence>MNIGVAGAGAVGCYFGGRLSEAGHEVTFLARGEHLHAMSQQGLVIQEEERQFLVDGIFTGNVAALGDVDLVLFCVKSNDTKEMAQQLKAVIKERTLVMTMQNGVDNEEILNDVFGADRVLSAVTYIQAAVDEPGKVSQQGRVKLVLGALDPSTDFASAVVSLMQEAGVDTVQSKNIRVRKWNKLLWNATFNPLSAISGARVGEILDDDQLRKTAETICREVIDVAIHKGILVEPEATVSHIFSRAEMARQHRTSMLQDRLRGKRMEVEAMCGYITKQGALLGVQIPALQSIYSVLNFVNDQQNKTSVLKT</sequence>
<dbReference type="Pfam" id="PF08546">
    <property type="entry name" value="ApbA_C"/>
    <property type="match status" value="1"/>
</dbReference>
<gene>
    <name evidence="7" type="primary">panE_2</name>
    <name evidence="7" type="ORF">BN983_01096</name>
</gene>
<comment type="pathway">
    <text evidence="4">Cofactor biosynthesis; (R)-pantothenate biosynthesis; (R)-pantoate from 3-methyl-2-oxobutanoate: step 2/2.</text>
</comment>
<dbReference type="InterPro" id="IPR013332">
    <property type="entry name" value="KPR_N"/>
</dbReference>
<dbReference type="AlphaFoldDB" id="A0A024P3E8"/>
<evidence type="ECO:0000256" key="4">
    <source>
        <dbReference type="RuleBase" id="RU362068"/>
    </source>
</evidence>
<dbReference type="EMBL" id="CCDI010000001">
    <property type="protein sequence ID" value="CDQ22879.1"/>
    <property type="molecule type" value="Genomic_DNA"/>
</dbReference>
<reference evidence="7 8" key="2">
    <citation type="submission" date="2014-05" db="EMBL/GenBank/DDBJ databases">
        <title>Draft genome sequence of Halobacillus karajensis HK-03.</title>
        <authorList>
            <person name="Khelaifia S."/>
            <person name="Croce O."/>
            <person name="Lagier J.C."/>
            <person name="Raoult D."/>
        </authorList>
    </citation>
    <scope>NUCLEOTIDE SEQUENCE [LARGE SCALE GENOMIC DNA]</scope>
    <source>
        <strain evidence="7 8">HD-03</strain>
    </source>
</reference>
<name>A0A024P3E8_9BACI</name>
<comment type="function">
    <text evidence="4">Catalyzes the NADPH-dependent reduction of ketopantoate into pantoic acid.</text>
</comment>
<dbReference type="FunFam" id="3.40.50.720:FF:000307">
    <property type="entry name" value="2-dehydropantoate 2-reductase"/>
    <property type="match status" value="1"/>
</dbReference>
<evidence type="ECO:0000256" key="3">
    <source>
        <dbReference type="ARBA" id="ARBA00023002"/>
    </source>
</evidence>
<dbReference type="PANTHER" id="PTHR21708">
    <property type="entry name" value="PROBABLE 2-DEHYDROPANTOATE 2-REDUCTASE"/>
    <property type="match status" value="1"/>
</dbReference>
<dbReference type="Gene3D" id="1.10.1040.10">
    <property type="entry name" value="N-(1-d-carboxylethyl)-l-norvaline Dehydrogenase, domain 2"/>
    <property type="match status" value="1"/>
</dbReference>
<evidence type="ECO:0000259" key="6">
    <source>
        <dbReference type="Pfam" id="PF08546"/>
    </source>
</evidence>
<evidence type="ECO:0000256" key="2">
    <source>
        <dbReference type="ARBA" id="ARBA00022857"/>
    </source>
</evidence>
<keyword evidence="4" id="KW-0566">Pantothenate biosynthesis</keyword>
<feature type="domain" description="Ketopantoate reductase C-terminal" evidence="6">
    <location>
        <begin position="175"/>
        <end position="297"/>
    </location>
</feature>
<evidence type="ECO:0000259" key="5">
    <source>
        <dbReference type="Pfam" id="PF02558"/>
    </source>
</evidence>
<dbReference type="SUPFAM" id="SSF48179">
    <property type="entry name" value="6-phosphogluconate dehydrogenase C-terminal domain-like"/>
    <property type="match status" value="1"/>
</dbReference>
<evidence type="ECO:0000256" key="1">
    <source>
        <dbReference type="ARBA" id="ARBA00007870"/>
    </source>
</evidence>
<keyword evidence="2 4" id="KW-0521">NADP</keyword>
<dbReference type="InterPro" id="IPR051402">
    <property type="entry name" value="KPR-Related"/>
</dbReference>
<keyword evidence="8" id="KW-1185">Reference proteome</keyword>
<reference evidence="8" key="1">
    <citation type="submission" date="2014-03" db="EMBL/GenBank/DDBJ databases">
        <authorList>
            <person name="Urmite Genomes U."/>
        </authorList>
    </citation>
    <scope>NUCLEOTIDE SEQUENCE [LARGE SCALE GENOMIC DNA]</scope>
    <source>
        <strain evidence="8">HD-03</strain>
    </source>
</reference>
<dbReference type="InterPro" id="IPR013328">
    <property type="entry name" value="6PGD_dom2"/>
</dbReference>
<proteinExistence type="inferred from homology"/>
<dbReference type="Gene3D" id="3.40.50.720">
    <property type="entry name" value="NAD(P)-binding Rossmann-like Domain"/>
    <property type="match status" value="1"/>
</dbReference>